<evidence type="ECO:0000259" key="2">
    <source>
        <dbReference type="Pfam" id="PF18922"/>
    </source>
</evidence>
<evidence type="ECO:0000313" key="3">
    <source>
        <dbReference type="EMBL" id="OAF59897.1"/>
    </source>
</evidence>
<dbReference type="VEuPathDB" id="FungiDB:GMDG_08568"/>
<gene>
    <name evidence="3" type="ORF">VC83_02885</name>
</gene>
<dbReference type="EMBL" id="KV441392">
    <property type="protein sequence ID" value="OAF59897.1"/>
    <property type="molecule type" value="Genomic_DNA"/>
</dbReference>
<accession>A0A177ACU6</accession>
<feature type="chain" id="PRO_5008056458" description="DUF5672 domain-containing protein" evidence="1">
    <location>
        <begin position="23"/>
        <end position="288"/>
    </location>
</feature>
<proteinExistence type="predicted"/>
<organism evidence="3">
    <name type="scientific">Pseudogymnoascus destructans</name>
    <dbReference type="NCBI Taxonomy" id="655981"/>
    <lineage>
        <taxon>Eukaryota</taxon>
        <taxon>Fungi</taxon>
        <taxon>Dikarya</taxon>
        <taxon>Ascomycota</taxon>
        <taxon>Pezizomycotina</taxon>
        <taxon>Leotiomycetes</taxon>
        <taxon>Thelebolales</taxon>
        <taxon>Thelebolaceae</taxon>
        <taxon>Pseudogymnoascus</taxon>
    </lineage>
</organism>
<sequence length="288" mass="32453">MRSRILLLIVVSIIGLLVLFSARDSNLPSASQIYHSPTGKTSPSSKKVAALMETRVTPNLVPLILHFSSVLGPTWPIKIFTTQAAMVNISTSAAFERKIADKSISFVLLPETETFEEHSSVSAFFSKPWFWQQLAPAERVLMFQSDSIICANSRRTVDDFLEYDFIGAPVREGLGAGYNGGLSIRNVPLTLDIVGKESWAEDRKEKNGKYKDGPNVDYEDQWFYAKMKERKAYFPTQEVASQFAVETIWAEKPLGYHQANVWQAGSMDNILKWCPEYKMCTSETYTSH</sequence>
<protein>
    <recommendedName>
        <fullName evidence="2">DUF5672 domain-containing protein</fullName>
    </recommendedName>
</protein>
<dbReference type="Proteomes" id="UP000077154">
    <property type="component" value="Unassembled WGS sequence"/>
</dbReference>
<dbReference type="Pfam" id="PF18922">
    <property type="entry name" value="DUF5672"/>
    <property type="match status" value="1"/>
</dbReference>
<dbReference type="eggNOG" id="ENOG502SS9V">
    <property type="taxonomic scope" value="Eukaryota"/>
</dbReference>
<keyword evidence="1" id="KW-0732">Signal</keyword>
<evidence type="ECO:0000256" key="1">
    <source>
        <dbReference type="SAM" id="SignalP"/>
    </source>
</evidence>
<dbReference type="OrthoDB" id="10025998at2759"/>
<reference evidence="3" key="1">
    <citation type="submission" date="2016-03" db="EMBL/GenBank/DDBJ databases">
        <title>Updated assembly of Pseudogymnoascus destructans, the fungus causing white-nose syndrome of bats.</title>
        <authorList>
            <person name="Palmer J.M."/>
            <person name="Drees K.P."/>
            <person name="Foster J.T."/>
            <person name="Lindner D.L."/>
        </authorList>
    </citation>
    <scope>NUCLEOTIDE SEQUENCE [LARGE SCALE GENOMIC DNA]</scope>
    <source>
        <strain evidence="3">20631-21</strain>
    </source>
</reference>
<name>A0A177ACU6_9PEZI</name>
<feature type="domain" description="DUF5672" evidence="2">
    <location>
        <begin position="108"/>
        <end position="257"/>
    </location>
</feature>
<dbReference type="InterPro" id="IPR043729">
    <property type="entry name" value="DUF5672"/>
</dbReference>
<dbReference type="AlphaFoldDB" id="A0A177ACU6"/>
<dbReference type="GeneID" id="36285962"/>
<dbReference type="RefSeq" id="XP_024325180.1">
    <property type="nucleotide sequence ID" value="XM_024466538.1"/>
</dbReference>
<feature type="signal peptide" evidence="1">
    <location>
        <begin position="1"/>
        <end position="22"/>
    </location>
</feature>